<dbReference type="GO" id="GO:0008270">
    <property type="term" value="F:zinc ion binding"/>
    <property type="evidence" value="ECO:0007669"/>
    <property type="project" value="UniProtKB-UniRule"/>
</dbReference>
<keyword evidence="6 7" id="KW-0862">Zinc</keyword>
<evidence type="ECO:0000256" key="5">
    <source>
        <dbReference type="ARBA" id="ARBA00022801"/>
    </source>
</evidence>
<dbReference type="HAMAP" id="MF_00009">
    <property type="entry name" value="Endoribonucl_YbeY"/>
    <property type="match status" value="1"/>
</dbReference>
<evidence type="ECO:0000256" key="3">
    <source>
        <dbReference type="ARBA" id="ARBA00022723"/>
    </source>
</evidence>
<dbReference type="AlphaFoldDB" id="A0A7X9HT58"/>
<organism evidence="8 9">
    <name type="scientific">candidate division WWE3 bacterium</name>
    <dbReference type="NCBI Taxonomy" id="2053526"/>
    <lineage>
        <taxon>Bacteria</taxon>
        <taxon>Katanobacteria</taxon>
    </lineage>
</organism>
<accession>A0A7X9HT58</accession>
<dbReference type="GO" id="GO:0005737">
    <property type="term" value="C:cytoplasm"/>
    <property type="evidence" value="ECO:0007669"/>
    <property type="project" value="UniProtKB-SubCell"/>
</dbReference>
<dbReference type="SUPFAM" id="SSF55486">
    <property type="entry name" value="Metalloproteases ('zincins'), catalytic domain"/>
    <property type="match status" value="1"/>
</dbReference>
<dbReference type="Gene3D" id="3.40.390.30">
    <property type="entry name" value="Metalloproteases ('zincins'), catalytic domain"/>
    <property type="match status" value="1"/>
</dbReference>
<keyword evidence="5 7" id="KW-0378">Hydrolase</keyword>
<proteinExistence type="inferred from homology"/>
<feature type="binding site" evidence="7">
    <location>
        <position position="97"/>
    </location>
    <ligand>
        <name>Zn(2+)</name>
        <dbReference type="ChEBI" id="CHEBI:29105"/>
        <note>catalytic</note>
    </ligand>
</feature>
<evidence type="ECO:0000256" key="6">
    <source>
        <dbReference type="ARBA" id="ARBA00022833"/>
    </source>
</evidence>
<keyword evidence="7" id="KW-0690">Ribosome biogenesis</keyword>
<dbReference type="EC" id="3.1.-.-" evidence="7"/>
<dbReference type="GO" id="GO:0004222">
    <property type="term" value="F:metalloendopeptidase activity"/>
    <property type="evidence" value="ECO:0007669"/>
    <property type="project" value="InterPro"/>
</dbReference>
<evidence type="ECO:0000256" key="2">
    <source>
        <dbReference type="ARBA" id="ARBA00022722"/>
    </source>
</evidence>
<keyword evidence="3 7" id="KW-0479">Metal-binding</keyword>
<dbReference type="EMBL" id="JAAZNV010000012">
    <property type="protein sequence ID" value="NMB91910.1"/>
    <property type="molecule type" value="Genomic_DNA"/>
</dbReference>
<dbReference type="GO" id="GO:0006364">
    <property type="term" value="P:rRNA processing"/>
    <property type="evidence" value="ECO:0007669"/>
    <property type="project" value="UniProtKB-UniRule"/>
</dbReference>
<feature type="binding site" evidence="7">
    <location>
        <position position="91"/>
    </location>
    <ligand>
        <name>Zn(2+)</name>
        <dbReference type="ChEBI" id="CHEBI:29105"/>
        <note>catalytic</note>
    </ligand>
</feature>
<comment type="function">
    <text evidence="7">Single strand-specific metallo-endoribonuclease involved in late-stage 70S ribosome quality control and in maturation of the 3' terminus of the 16S rRNA.</text>
</comment>
<keyword evidence="7" id="KW-0698">rRNA processing</keyword>
<comment type="similarity">
    <text evidence="1 7">Belongs to the endoribonuclease YbeY family.</text>
</comment>
<dbReference type="InterPro" id="IPR002036">
    <property type="entry name" value="YbeY"/>
</dbReference>
<sequence>MNAKDFLNQKKVYVSVTVVSDKEMKDLNKKYLGRDYPTDVLSFEIGELQDDGAFYLGDIVVNKEQAQRQASSYDNDVEKEIAELVEHGMLHLLGVHHEEEK</sequence>
<dbReference type="Pfam" id="PF02130">
    <property type="entry name" value="YbeY"/>
    <property type="match status" value="1"/>
</dbReference>
<evidence type="ECO:0000256" key="7">
    <source>
        <dbReference type="HAMAP-Rule" id="MF_00009"/>
    </source>
</evidence>
<name>A0A7X9HT58_UNCKA</name>
<protein>
    <recommendedName>
        <fullName evidence="7">Endoribonuclease YbeY</fullName>
        <ecNumber evidence="7">3.1.-.-</ecNumber>
    </recommendedName>
</protein>
<evidence type="ECO:0000313" key="8">
    <source>
        <dbReference type="EMBL" id="NMB91910.1"/>
    </source>
</evidence>
<keyword evidence="7" id="KW-0963">Cytoplasm</keyword>
<feature type="binding site" evidence="7">
    <location>
        <position position="87"/>
    </location>
    <ligand>
        <name>Zn(2+)</name>
        <dbReference type="ChEBI" id="CHEBI:29105"/>
        <note>catalytic</note>
    </ligand>
</feature>
<dbReference type="PANTHER" id="PTHR46986">
    <property type="entry name" value="ENDORIBONUCLEASE YBEY, CHLOROPLASTIC"/>
    <property type="match status" value="1"/>
</dbReference>
<reference evidence="8 9" key="1">
    <citation type="journal article" date="2020" name="Biotechnol. Biofuels">
        <title>New insights from the biogas microbiome by comprehensive genome-resolved metagenomics of nearly 1600 species originating from multiple anaerobic digesters.</title>
        <authorList>
            <person name="Campanaro S."/>
            <person name="Treu L."/>
            <person name="Rodriguez-R L.M."/>
            <person name="Kovalovszki A."/>
            <person name="Ziels R.M."/>
            <person name="Maus I."/>
            <person name="Zhu X."/>
            <person name="Kougias P.G."/>
            <person name="Basile A."/>
            <person name="Luo G."/>
            <person name="Schluter A."/>
            <person name="Konstantinidis K.T."/>
            <person name="Angelidaki I."/>
        </authorList>
    </citation>
    <scope>NUCLEOTIDE SEQUENCE [LARGE SCALE GENOMIC DNA]</scope>
    <source>
        <strain evidence="8">AS27yjCOA_202</strain>
    </source>
</reference>
<dbReference type="PANTHER" id="PTHR46986:SF1">
    <property type="entry name" value="ENDORIBONUCLEASE YBEY, CHLOROPLASTIC"/>
    <property type="match status" value="1"/>
</dbReference>
<comment type="subcellular location">
    <subcellularLocation>
        <location evidence="7">Cytoplasm</location>
    </subcellularLocation>
</comment>
<evidence type="ECO:0000256" key="1">
    <source>
        <dbReference type="ARBA" id="ARBA00010875"/>
    </source>
</evidence>
<gene>
    <name evidence="7 8" type="primary">ybeY</name>
    <name evidence="8" type="ORF">GYA37_03640</name>
</gene>
<dbReference type="InterPro" id="IPR023091">
    <property type="entry name" value="MetalPrtase_cat_dom_sf_prd"/>
</dbReference>
<keyword evidence="4 7" id="KW-0255">Endonuclease</keyword>
<comment type="cofactor">
    <cofactor evidence="7">
        <name>Zn(2+)</name>
        <dbReference type="ChEBI" id="CHEBI:29105"/>
    </cofactor>
    <text evidence="7">Binds 1 zinc ion.</text>
</comment>
<evidence type="ECO:0000313" key="9">
    <source>
        <dbReference type="Proteomes" id="UP000590542"/>
    </source>
</evidence>
<dbReference type="NCBIfam" id="TIGR00043">
    <property type="entry name" value="rRNA maturation RNase YbeY"/>
    <property type="match status" value="1"/>
</dbReference>
<keyword evidence="2 7" id="KW-0540">Nuclease</keyword>
<comment type="caution">
    <text evidence="8">The sequence shown here is derived from an EMBL/GenBank/DDBJ whole genome shotgun (WGS) entry which is preliminary data.</text>
</comment>
<evidence type="ECO:0000256" key="4">
    <source>
        <dbReference type="ARBA" id="ARBA00022759"/>
    </source>
</evidence>
<dbReference type="Proteomes" id="UP000590542">
    <property type="component" value="Unassembled WGS sequence"/>
</dbReference>
<dbReference type="GO" id="GO:0004521">
    <property type="term" value="F:RNA endonuclease activity"/>
    <property type="evidence" value="ECO:0007669"/>
    <property type="project" value="UniProtKB-UniRule"/>
</dbReference>